<dbReference type="EMBL" id="CP000909">
    <property type="protein sequence ID" value="ABY35161.1"/>
    <property type="molecule type" value="Genomic_DNA"/>
</dbReference>
<dbReference type="SUPFAM" id="SSF48452">
    <property type="entry name" value="TPR-like"/>
    <property type="match status" value="1"/>
</dbReference>
<keyword evidence="4" id="KW-1185">Reference proteome</keyword>
<dbReference type="Proteomes" id="UP000002008">
    <property type="component" value="Chromosome"/>
</dbReference>
<keyword evidence="2" id="KW-0802">TPR repeat</keyword>
<dbReference type="STRING" id="324602.Caur_1946"/>
<evidence type="ECO:0000256" key="2">
    <source>
        <dbReference type="ARBA" id="ARBA00022803"/>
    </source>
</evidence>
<dbReference type="PATRIC" id="fig|324602.8.peg.2215"/>
<dbReference type="Gene3D" id="1.25.40.10">
    <property type="entry name" value="Tetratricopeptide repeat domain"/>
    <property type="match status" value="1"/>
</dbReference>
<name>A9WE02_CHLAA</name>
<gene>
    <name evidence="3" type="ordered locus">Caur_1946</name>
</gene>
<dbReference type="InterPro" id="IPR050498">
    <property type="entry name" value="Ycf3"/>
</dbReference>
<organism evidence="3 4">
    <name type="scientific">Chloroflexus aurantiacus (strain ATCC 29366 / DSM 635 / J-10-fl)</name>
    <dbReference type="NCBI Taxonomy" id="324602"/>
    <lineage>
        <taxon>Bacteria</taxon>
        <taxon>Bacillati</taxon>
        <taxon>Chloroflexota</taxon>
        <taxon>Chloroflexia</taxon>
        <taxon>Chloroflexales</taxon>
        <taxon>Chloroflexineae</taxon>
        <taxon>Chloroflexaceae</taxon>
        <taxon>Chloroflexus</taxon>
    </lineage>
</organism>
<evidence type="ECO:0000313" key="3">
    <source>
        <dbReference type="EMBL" id="ABY35161.1"/>
    </source>
</evidence>
<evidence type="ECO:0000313" key="4">
    <source>
        <dbReference type="Proteomes" id="UP000002008"/>
    </source>
</evidence>
<keyword evidence="1" id="KW-0677">Repeat</keyword>
<dbReference type="InterPro" id="IPR011990">
    <property type="entry name" value="TPR-like_helical_dom_sf"/>
</dbReference>
<dbReference type="EnsemblBacteria" id="ABY35161">
    <property type="protein sequence ID" value="ABY35161"/>
    <property type="gene ID" value="Caur_1946"/>
</dbReference>
<sequence>MSEASLPSFWQRLQAGWWYLYGLSLCQIGLRTVDRDVYRQAVRAFDRSLAAWPDLAIALYRRGLIRGRELGEYHAAIRDLDAATCIRPDWPDPYLQRGLFHRFNHHSRAAIAELTEYVRLAPPGFWRTEAERILAQIQAELE</sequence>
<dbReference type="PANTHER" id="PTHR44858:SF1">
    <property type="entry name" value="UDP-N-ACETYLGLUCOSAMINE--PEPTIDE N-ACETYLGLUCOSAMINYLTRANSFERASE SPINDLY-RELATED"/>
    <property type="match status" value="1"/>
</dbReference>
<dbReference type="RefSeq" id="WP_012257815.1">
    <property type="nucleotide sequence ID" value="NC_010175.1"/>
</dbReference>
<accession>A9WE02</accession>
<dbReference type="eggNOG" id="COG2912">
    <property type="taxonomic scope" value="Bacteria"/>
</dbReference>
<dbReference type="PANTHER" id="PTHR44858">
    <property type="entry name" value="TETRATRICOPEPTIDE REPEAT PROTEIN 6"/>
    <property type="match status" value="1"/>
</dbReference>
<dbReference type="HOGENOM" id="CLU_1833181_0_0_0"/>
<reference evidence="4" key="1">
    <citation type="journal article" date="2011" name="BMC Genomics">
        <title>Complete genome sequence of the filamentous anoxygenic phototrophic bacterium Chloroflexus aurantiacus.</title>
        <authorList>
            <person name="Tang K.H."/>
            <person name="Barry K."/>
            <person name="Chertkov O."/>
            <person name="Dalin E."/>
            <person name="Han C.S."/>
            <person name="Hauser L.J."/>
            <person name="Honchak B.M."/>
            <person name="Karbach L.E."/>
            <person name="Land M.L."/>
            <person name="Lapidus A."/>
            <person name="Larimer F.W."/>
            <person name="Mikhailova N."/>
            <person name="Pitluck S."/>
            <person name="Pierson B.K."/>
            <person name="Blankenship R.E."/>
        </authorList>
    </citation>
    <scope>NUCLEOTIDE SEQUENCE [LARGE SCALE GENOMIC DNA]</scope>
    <source>
        <strain evidence="4">ATCC 29366 / DSM 635 / J-10-fl</strain>
    </source>
</reference>
<dbReference type="KEGG" id="cau:Caur_1946"/>
<protein>
    <submittedName>
        <fullName evidence="3">Tetratricopeptide TPR_2 repeat protein</fullName>
    </submittedName>
</protein>
<evidence type="ECO:0000256" key="1">
    <source>
        <dbReference type="ARBA" id="ARBA00022737"/>
    </source>
</evidence>
<proteinExistence type="predicted"/>
<dbReference type="InParanoid" id="A9WE02"/>
<dbReference type="AlphaFoldDB" id="A9WE02"/>